<dbReference type="Proteomes" id="UP000236735">
    <property type="component" value="Unassembled WGS sequence"/>
</dbReference>
<reference evidence="12 13" key="1">
    <citation type="submission" date="2016-10" db="EMBL/GenBank/DDBJ databases">
        <authorList>
            <person name="de Groot N.N."/>
        </authorList>
    </citation>
    <scope>NUCLEOTIDE SEQUENCE [LARGE SCALE GENOMIC DNA]</scope>
    <source>
        <strain evidence="12 13">AR32</strain>
    </source>
</reference>
<keyword evidence="8" id="KW-0456">Lyase</keyword>
<organism evidence="12 13">
    <name type="scientific">Xylanibacter ruminicola</name>
    <name type="common">Prevotella ruminicola</name>
    <dbReference type="NCBI Taxonomy" id="839"/>
    <lineage>
        <taxon>Bacteria</taxon>
        <taxon>Pseudomonadati</taxon>
        <taxon>Bacteroidota</taxon>
        <taxon>Bacteroidia</taxon>
        <taxon>Bacteroidales</taxon>
        <taxon>Prevotellaceae</taxon>
        <taxon>Xylanibacter</taxon>
    </lineage>
</organism>
<evidence type="ECO:0000256" key="7">
    <source>
        <dbReference type="ARBA" id="ARBA00023209"/>
    </source>
</evidence>
<accession>A0A1H5RMM5</accession>
<dbReference type="RefSeq" id="WP_103914896.1">
    <property type="nucleotide sequence ID" value="NZ_FNUV01000001.1"/>
</dbReference>
<evidence type="ECO:0000256" key="6">
    <source>
        <dbReference type="ARBA" id="ARBA00023145"/>
    </source>
</evidence>
<evidence type="ECO:0000256" key="11">
    <source>
        <dbReference type="SAM" id="Phobius"/>
    </source>
</evidence>
<evidence type="ECO:0000256" key="5">
    <source>
        <dbReference type="ARBA" id="ARBA00023136"/>
    </source>
</evidence>
<sequence length="229" mass="26254">MGERIKKLKKIRIHREGTNELTISALAIIGIGALIWYGLHINILFWIFMIIFGAAWLMALNFYRCPIRYFNGDTDKLVVAPADGKIVVIEEVEETEYFHDKRLMISIFMSPLNVHANWFPVDGKVKFVHHQNGNYHKAWLPKASEENEHADIMITTPEGQDVLVRQIAGAMARRIVTYAKPEEECYIDEHLGFIKLGSRVDVYLPIGTEIRCRMDQPTTGDQTVIAKLK</sequence>
<evidence type="ECO:0000256" key="8">
    <source>
        <dbReference type="ARBA" id="ARBA00023239"/>
    </source>
</evidence>
<protein>
    <submittedName>
        <fullName evidence="12">Phosphatidylserine decarboxylase</fullName>
    </submittedName>
</protein>
<evidence type="ECO:0000256" key="10">
    <source>
        <dbReference type="ARBA" id="ARBA00023317"/>
    </source>
</evidence>
<name>A0A1H5RMM5_XYLRU</name>
<dbReference type="PANTHER" id="PTHR35809">
    <property type="entry name" value="ARCHAETIDYLSERINE DECARBOXYLASE PROENZYME-RELATED"/>
    <property type="match status" value="1"/>
</dbReference>
<keyword evidence="11" id="KW-1133">Transmembrane helix</keyword>
<dbReference type="InterPro" id="IPR003817">
    <property type="entry name" value="PS_Dcarbxylase"/>
</dbReference>
<feature type="transmembrane region" description="Helical" evidence="11">
    <location>
        <begin position="21"/>
        <end position="37"/>
    </location>
</feature>
<evidence type="ECO:0000256" key="1">
    <source>
        <dbReference type="ARBA" id="ARBA00022475"/>
    </source>
</evidence>
<dbReference type="NCBIfam" id="NF003678">
    <property type="entry name" value="PRK05305.1-2"/>
    <property type="match status" value="1"/>
</dbReference>
<gene>
    <name evidence="12" type="ORF">SAMN05216354_0216</name>
</gene>
<feature type="transmembrane region" description="Helical" evidence="11">
    <location>
        <begin position="43"/>
        <end position="63"/>
    </location>
</feature>
<dbReference type="Pfam" id="PF02666">
    <property type="entry name" value="PS_Dcarbxylase"/>
    <property type="match status" value="1"/>
</dbReference>
<keyword evidence="6" id="KW-0865">Zymogen</keyword>
<evidence type="ECO:0000256" key="2">
    <source>
        <dbReference type="ARBA" id="ARBA00022516"/>
    </source>
</evidence>
<keyword evidence="4" id="KW-0443">Lipid metabolism</keyword>
<keyword evidence="7" id="KW-0594">Phospholipid biosynthesis</keyword>
<keyword evidence="1" id="KW-1003">Cell membrane</keyword>
<evidence type="ECO:0000256" key="9">
    <source>
        <dbReference type="ARBA" id="ARBA00023264"/>
    </source>
</evidence>
<keyword evidence="5 11" id="KW-0472">Membrane</keyword>
<proteinExistence type="predicted"/>
<keyword evidence="10" id="KW-0670">Pyruvate</keyword>
<evidence type="ECO:0000313" key="13">
    <source>
        <dbReference type="Proteomes" id="UP000236735"/>
    </source>
</evidence>
<dbReference type="InterPro" id="IPR033175">
    <property type="entry name" value="PSD-A"/>
</dbReference>
<evidence type="ECO:0000256" key="4">
    <source>
        <dbReference type="ARBA" id="ARBA00023098"/>
    </source>
</evidence>
<evidence type="ECO:0000256" key="3">
    <source>
        <dbReference type="ARBA" id="ARBA00022793"/>
    </source>
</evidence>
<keyword evidence="3" id="KW-0210">Decarboxylase</keyword>
<keyword evidence="9" id="KW-1208">Phospholipid metabolism</keyword>
<dbReference type="EMBL" id="FNUV01000001">
    <property type="protein sequence ID" value="SEF39602.1"/>
    <property type="molecule type" value="Genomic_DNA"/>
</dbReference>
<dbReference type="GO" id="GO:0008654">
    <property type="term" value="P:phospholipid biosynthetic process"/>
    <property type="evidence" value="ECO:0007669"/>
    <property type="project" value="UniProtKB-KW"/>
</dbReference>
<evidence type="ECO:0000313" key="12">
    <source>
        <dbReference type="EMBL" id="SEF39602.1"/>
    </source>
</evidence>
<dbReference type="PANTHER" id="PTHR35809:SF1">
    <property type="entry name" value="ARCHAETIDYLSERINE DECARBOXYLASE PROENZYME-RELATED"/>
    <property type="match status" value="1"/>
</dbReference>
<keyword evidence="2" id="KW-0444">Lipid biosynthesis</keyword>
<dbReference type="AlphaFoldDB" id="A0A1H5RMM5"/>
<dbReference type="GO" id="GO:0004609">
    <property type="term" value="F:phosphatidylserine decarboxylase activity"/>
    <property type="evidence" value="ECO:0007669"/>
    <property type="project" value="InterPro"/>
</dbReference>
<keyword evidence="11" id="KW-0812">Transmembrane</keyword>